<dbReference type="RefSeq" id="XP_823378.1">
    <property type="nucleotide sequence ID" value="XM_818285.1"/>
</dbReference>
<keyword evidence="4" id="KW-0732">Signal</keyword>
<keyword evidence="2" id="KW-0620">Polyamine biosynthesis</keyword>
<feature type="signal peptide" evidence="4">
    <location>
        <begin position="1"/>
        <end position="18"/>
    </location>
</feature>
<dbReference type="GO" id="GO:0016740">
    <property type="term" value="F:transferase activity"/>
    <property type="evidence" value="ECO:0007669"/>
    <property type="project" value="UniProtKB-UniRule"/>
</dbReference>
<dbReference type="GeneID" id="3662811"/>
<evidence type="ECO:0000259" key="5">
    <source>
        <dbReference type="PROSITE" id="PS51006"/>
    </source>
</evidence>
<dbReference type="PaxDb" id="5691-EAN78550"/>
<dbReference type="KEGG" id="tbr:Tb10.26.0190"/>
<dbReference type="GO" id="GO:0006596">
    <property type="term" value="P:polyamine biosynthetic process"/>
    <property type="evidence" value="ECO:0007669"/>
    <property type="project" value="UniProtKB-UniRule"/>
</dbReference>
<evidence type="ECO:0000313" key="6">
    <source>
        <dbReference type="EMBL" id="EAN78550.1"/>
    </source>
</evidence>
<dbReference type="EMBL" id="CM000208">
    <property type="protein sequence ID" value="EAN78550.1"/>
    <property type="molecule type" value="Genomic_DNA"/>
</dbReference>
<dbReference type="GO" id="GO:0097014">
    <property type="term" value="C:ciliary plasm"/>
    <property type="evidence" value="ECO:0000314"/>
    <property type="project" value="GeneDB"/>
</dbReference>
<evidence type="ECO:0000256" key="1">
    <source>
        <dbReference type="ARBA" id="ARBA00022679"/>
    </source>
</evidence>
<evidence type="ECO:0000256" key="3">
    <source>
        <dbReference type="SAM" id="Phobius"/>
    </source>
</evidence>
<gene>
    <name evidence="6" type="ORF">Tb10.26.0190</name>
</gene>
<sequence length="188" mass="21526">MHILKYTFLCVYIYSSLCVPSYTCKLSGVWWKHIGRKPTEMLDVSSPLFFFTFPCRSRMTQNLLHVLGTKPLLPYWVTLCPPIIQCTRGHIIYIYIYICYFLFGCLVTSSGGMYGAFWLIYLLNLCDMSTRWVSISPHFTPISVSFCFRVALADGEGVQAISSFLWLHSPLPTPVTVEVRARGLMFSC</sequence>
<accession>Q389H0</accession>
<comment type="caution">
    <text evidence="2">Lacks conserved residue(s) required for the propagation of feature annotation.</text>
</comment>
<keyword evidence="3" id="KW-0472">Membrane</keyword>
<dbReference type="GO" id="GO:0031981">
    <property type="term" value="C:nuclear lumen"/>
    <property type="evidence" value="ECO:0000314"/>
    <property type="project" value="GeneDB"/>
</dbReference>
<dbReference type="GO" id="GO:0005737">
    <property type="term" value="C:cytoplasm"/>
    <property type="evidence" value="ECO:0000314"/>
    <property type="project" value="GeneDB"/>
</dbReference>
<dbReference type="AlphaFoldDB" id="Q389H0"/>
<dbReference type="InterPro" id="IPR030374">
    <property type="entry name" value="PABS"/>
</dbReference>
<dbReference type="Proteomes" id="UP000008524">
    <property type="component" value="Chromosome 10"/>
</dbReference>
<name>Q389H0_TRYB2</name>
<evidence type="ECO:0000256" key="4">
    <source>
        <dbReference type="SAM" id="SignalP"/>
    </source>
</evidence>
<reference evidence="6 7" key="2">
    <citation type="journal article" date="2005" name="Science">
        <title>The genome of the African trypanosome Trypanosoma brucei.</title>
        <authorList>
            <person name="Berriman M."/>
            <person name="Ghedin E."/>
            <person name="Hertz-Fowler C."/>
            <person name="Blandin G."/>
            <person name="Renauld H."/>
            <person name="Bartholomeu D.C."/>
            <person name="Lennard N.J."/>
            <person name="Caler E."/>
            <person name="Hamlin N.E."/>
            <person name="Haas B."/>
            <person name="Bohme U."/>
            <person name="Hannick L."/>
            <person name="Aslett M.A."/>
            <person name="Shallom J."/>
            <person name="Marcello L."/>
            <person name="Hou L."/>
            <person name="Wickstead B."/>
            <person name="Alsmark U.C."/>
            <person name="Arrowsmith C."/>
            <person name="Atkin R.J."/>
            <person name="Barron A.J."/>
            <person name="Bringaud F."/>
            <person name="Brooks K."/>
            <person name="Carrington M."/>
            <person name="Cherevach I."/>
            <person name="Chillingworth T.J."/>
            <person name="Churcher C."/>
            <person name="Clark L.N."/>
            <person name="Corton C.H."/>
            <person name="Cronin A."/>
            <person name="Davies R.M."/>
            <person name="Doggett J."/>
            <person name="Djikeng A."/>
            <person name="Feldblyum T."/>
            <person name="Field M.C."/>
            <person name="Fraser A."/>
            <person name="Goodhead I."/>
            <person name="Hance Z."/>
            <person name="Harper D."/>
            <person name="Harris B.R."/>
            <person name="Hauser H."/>
            <person name="Hostetler J."/>
            <person name="Ivens A."/>
            <person name="Jagels K."/>
            <person name="Johnson D."/>
            <person name="Johnson J."/>
            <person name="Jones K."/>
            <person name="Kerhornou A.X."/>
            <person name="Koo H."/>
            <person name="Larke N."/>
            <person name="Landfear S."/>
            <person name="Larkin C."/>
            <person name="Leech V."/>
            <person name="Line A."/>
            <person name="Lord A."/>
            <person name="Macleod A."/>
            <person name="Mooney P.J."/>
            <person name="Moule S."/>
            <person name="Martin D.M."/>
            <person name="Morgan G.W."/>
            <person name="Mungall K."/>
            <person name="Norbertczak H."/>
            <person name="Ormond D."/>
            <person name="Pai G."/>
            <person name="Peacock C.S."/>
            <person name="Peterson J."/>
            <person name="Quail M.A."/>
            <person name="Rabbinowitsch E."/>
            <person name="Rajandream M.A."/>
            <person name="Reitter C."/>
            <person name="Salzberg S.L."/>
            <person name="Sanders M."/>
            <person name="Schobel S."/>
            <person name="Sharp S."/>
            <person name="Simmonds M."/>
            <person name="Simpson A.J."/>
            <person name="Tallon L."/>
            <person name="Turner C.M."/>
            <person name="Tait A."/>
            <person name="Tivey A.R."/>
            <person name="Van Aken S."/>
            <person name="Walker D."/>
            <person name="Wanless D."/>
            <person name="Wang S."/>
            <person name="White B."/>
            <person name="White O."/>
            <person name="Whitehead S."/>
            <person name="Woodward J."/>
            <person name="Wortman J."/>
            <person name="Adams M.D."/>
            <person name="Embley T.M."/>
            <person name="Gull K."/>
            <person name="Ullu E."/>
            <person name="Barry J.D."/>
            <person name="Fairlamb A.H."/>
            <person name="Opperdoes F."/>
            <person name="Barrell B.G."/>
            <person name="Donelson J.E."/>
            <person name="Hall N."/>
            <person name="Fraser C.M."/>
            <person name="Melville S.E."/>
            <person name="El-Sayed N.M."/>
        </authorList>
    </citation>
    <scope>NUCLEOTIDE SEQUENCE [LARGE SCALE GENOMIC DNA]</scope>
    <source>
        <strain evidence="6 7">927/4 GUTat10.1</strain>
    </source>
</reference>
<feature type="domain" description="PABS" evidence="5">
    <location>
        <begin position="1"/>
        <end position="37"/>
    </location>
</feature>
<keyword evidence="1 2" id="KW-0808">Transferase</keyword>
<keyword evidence="3" id="KW-1133">Transmembrane helix</keyword>
<dbReference type="InParanoid" id="Q389H0"/>
<keyword evidence="7" id="KW-1185">Reference proteome</keyword>
<organism evidence="6 7">
    <name type="scientific">Trypanosoma brucei brucei (strain 927/4 GUTat10.1)</name>
    <dbReference type="NCBI Taxonomy" id="185431"/>
    <lineage>
        <taxon>Eukaryota</taxon>
        <taxon>Discoba</taxon>
        <taxon>Euglenozoa</taxon>
        <taxon>Kinetoplastea</taxon>
        <taxon>Metakinetoplastina</taxon>
        <taxon>Trypanosomatida</taxon>
        <taxon>Trypanosomatidae</taxon>
        <taxon>Trypanosoma</taxon>
    </lineage>
</organism>
<protein>
    <recommendedName>
        <fullName evidence="5">PABS domain-containing protein</fullName>
    </recommendedName>
</protein>
<evidence type="ECO:0000256" key="2">
    <source>
        <dbReference type="PROSITE-ProRule" id="PRU00354"/>
    </source>
</evidence>
<evidence type="ECO:0000313" key="7">
    <source>
        <dbReference type="Proteomes" id="UP000008524"/>
    </source>
</evidence>
<keyword evidence="3" id="KW-0812">Transmembrane</keyword>
<proteinExistence type="predicted"/>
<reference evidence="6 7" key="1">
    <citation type="journal article" date="2005" name="Science">
        <title>Comparative genomics of trypanosomatid parasitic protozoa.</title>
        <authorList>
            <person name="El-Sayed N.M."/>
            <person name="Myler P.J."/>
            <person name="Blandin G."/>
            <person name="Berriman M."/>
            <person name="Crabtree J."/>
            <person name="Aggarwal G."/>
            <person name="Caler E."/>
            <person name="Renauld H."/>
            <person name="Worthey E.A."/>
            <person name="Hertz-Fowler C."/>
            <person name="Ghedin E."/>
            <person name="Peacock C."/>
            <person name="Bartholomeu D.C."/>
            <person name="Haas B.J."/>
            <person name="Tran A.N."/>
            <person name="Wortman J.R."/>
            <person name="Alsmark U.C."/>
            <person name="Angiuoli S."/>
            <person name="Anupama A."/>
            <person name="Badger J."/>
            <person name="Bringaud F."/>
            <person name="Cadag E."/>
            <person name="Carlton J.M."/>
            <person name="Cerqueira G.C."/>
            <person name="Creasy T."/>
            <person name="Delcher A.L."/>
            <person name="Djikeng A."/>
            <person name="Embley T.M."/>
            <person name="Hauser C."/>
            <person name="Ivens A.C."/>
            <person name="Kummerfeld S.K."/>
            <person name="Pereira-Leal J.B."/>
            <person name="Nilsson D."/>
            <person name="Peterson J."/>
            <person name="Salzberg S.L."/>
            <person name="Shallom J."/>
            <person name="Silva J.C."/>
            <person name="Sundaram J."/>
            <person name="Westenberger S."/>
            <person name="White O."/>
            <person name="Melville S.E."/>
            <person name="Donelson J.E."/>
            <person name="Andersson B."/>
            <person name="Stuart K.D."/>
            <person name="Hall N."/>
        </authorList>
    </citation>
    <scope>NUCLEOTIDE SEQUENCE [LARGE SCALE GENOMIC DNA]</scope>
    <source>
        <strain evidence="6 7">927/4 GUTat10.1</strain>
    </source>
</reference>
<dbReference type="PROSITE" id="PS51006">
    <property type="entry name" value="PABS_2"/>
    <property type="match status" value="1"/>
</dbReference>
<feature type="transmembrane region" description="Helical" evidence="3">
    <location>
        <begin position="94"/>
        <end position="121"/>
    </location>
</feature>
<dbReference type="VEuPathDB" id="TriTrypDB:Tb927.10.11710"/>
<feature type="chain" id="PRO_5004221810" description="PABS domain-containing protein" evidence="4">
    <location>
        <begin position="19"/>
        <end position="188"/>
    </location>
</feature>